<accession>A0A803LRV8</accession>
<dbReference type="PANTHER" id="PTHR37610">
    <property type="entry name" value="CCHC-TYPE DOMAIN-CONTAINING PROTEIN"/>
    <property type="match status" value="1"/>
</dbReference>
<organism evidence="1 2">
    <name type="scientific">Chenopodium quinoa</name>
    <name type="common">Quinoa</name>
    <dbReference type="NCBI Taxonomy" id="63459"/>
    <lineage>
        <taxon>Eukaryota</taxon>
        <taxon>Viridiplantae</taxon>
        <taxon>Streptophyta</taxon>
        <taxon>Embryophyta</taxon>
        <taxon>Tracheophyta</taxon>
        <taxon>Spermatophyta</taxon>
        <taxon>Magnoliopsida</taxon>
        <taxon>eudicotyledons</taxon>
        <taxon>Gunneridae</taxon>
        <taxon>Pentapetalae</taxon>
        <taxon>Caryophyllales</taxon>
        <taxon>Chenopodiaceae</taxon>
        <taxon>Chenopodioideae</taxon>
        <taxon>Atripliceae</taxon>
        <taxon>Chenopodium</taxon>
    </lineage>
</organism>
<reference evidence="1" key="1">
    <citation type="journal article" date="2017" name="Nature">
        <title>The genome of Chenopodium quinoa.</title>
        <authorList>
            <person name="Jarvis D.E."/>
            <person name="Ho Y.S."/>
            <person name="Lightfoot D.J."/>
            <person name="Schmoeckel S.M."/>
            <person name="Li B."/>
            <person name="Borm T.J.A."/>
            <person name="Ohyanagi H."/>
            <person name="Mineta K."/>
            <person name="Michell C.T."/>
            <person name="Saber N."/>
            <person name="Kharbatia N.M."/>
            <person name="Rupper R.R."/>
            <person name="Sharp A.R."/>
            <person name="Dally N."/>
            <person name="Boughton B.A."/>
            <person name="Woo Y.H."/>
            <person name="Gao G."/>
            <person name="Schijlen E.G.W.M."/>
            <person name="Guo X."/>
            <person name="Momin A.A."/>
            <person name="Negrao S."/>
            <person name="Al-Babili S."/>
            <person name="Gehring C."/>
            <person name="Roessner U."/>
            <person name="Jung C."/>
            <person name="Murphy K."/>
            <person name="Arold S.T."/>
            <person name="Gojobori T."/>
            <person name="van der Linden C.G."/>
            <person name="van Loo E.N."/>
            <person name="Jellen E.N."/>
            <person name="Maughan P.J."/>
            <person name="Tester M."/>
        </authorList>
    </citation>
    <scope>NUCLEOTIDE SEQUENCE [LARGE SCALE GENOMIC DNA]</scope>
    <source>
        <strain evidence="1">cv. PI 614886</strain>
    </source>
</reference>
<dbReference type="OMA" id="THAMNAR"/>
<evidence type="ECO:0000313" key="1">
    <source>
        <dbReference type="EnsemblPlants" id="AUR62017687-RA:cds"/>
    </source>
</evidence>
<dbReference type="Pfam" id="PF14223">
    <property type="entry name" value="Retrotran_gag_2"/>
    <property type="match status" value="1"/>
</dbReference>
<dbReference type="Proteomes" id="UP000596660">
    <property type="component" value="Unplaced"/>
</dbReference>
<protein>
    <recommendedName>
        <fullName evidence="3">Retrotransposon gag domain-containing protein</fullName>
    </recommendedName>
</protein>
<keyword evidence="2" id="KW-1185">Reference proteome</keyword>
<dbReference type="PANTHER" id="PTHR37610:SF6">
    <property type="entry name" value="GAG-POLYPEPTIDE OF LTR COPIA-TYPE-RELATED"/>
    <property type="match status" value="1"/>
</dbReference>
<reference evidence="1" key="2">
    <citation type="submission" date="2021-03" db="UniProtKB">
        <authorList>
            <consortium name="EnsemblPlants"/>
        </authorList>
    </citation>
    <scope>IDENTIFICATION</scope>
</reference>
<name>A0A803LRV8_CHEQI</name>
<evidence type="ECO:0008006" key="3">
    <source>
        <dbReference type="Google" id="ProtNLM"/>
    </source>
</evidence>
<dbReference type="EnsemblPlants" id="AUR62017687-RA">
    <property type="protein sequence ID" value="AUR62017687-RA:cds"/>
    <property type="gene ID" value="AUR62017687"/>
</dbReference>
<sequence>MEIALAGKRKLGFVTGTLRKDHDDEVKSEAWETCNSMIISWILGSVSNSIKQSIVFVNSSSHLWTELERRFSLTNGSRKHKLNKDLYETKQQGKKISEYYTKMKSIWEELESLHALPIITNITSEVSSFLTSLSKQMEEHKLFQFLNGLDDEYGPQRSQLLMMTALPFVETACCYLEPEES</sequence>
<dbReference type="AlphaFoldDB" id="A0A803LRV8"/>
<evidence type="ECO:0000313" key="2">
    <source>
        <dbReference type="Proteomes" id="UP000596660"/>
    </source>
</evidence>
<proteinExistence type="predicted"/>
<dbReference type="SMR" id="A0A803LRV8"/>
<dbReference type="Gramene" id="AUR62017687-RA">
    <property type="protein sequence ID" value="AUR62017687-RA:cds"/>
    <property type="gene ID" value="AUR62017687"/>
</dbReference>